<organism evidence="2">
    <name type="scientific">marine sediment metagenome</name>
    <dbReference type="NCBI Taxonomy" id="412755"/>
    <lineage>
        <taxon>unclassified sequences</taxon>
        <taxon>metagenomes</taxon>
        <taxon>ecological metagenomes</taxon>
    </lineage>
</organism>
<evidence type="ECO:0000259" key="1">
    <source>
        <dbReference type="Pfam" id="PF13439"/>
    </source>
</evidence>
<protein>
    <recommendedName>
        <fullName evidence="1">Glycosyltransferase subfamily 4-like N-terminal domain-containing protein</fullName>
    </recommendedName>
</protein>
<dbReference type="InterPro" id="IPR028098">
    <property type="entry name" value="Glyco_trans_4-like_N"/>
</dbReference>
<sequence>MKILCVIDHLGPGGAQRQLVELGCGLRARDFTVEFFVYYPDDHFQSRLIESGIPIHYSPKSSTYSAASVVNLRRLIKADDFNVVISFLDTPNVYAELAIVGLKNY</sequence>
<proteinExistence type="predicted"/>
<dbReference type="Gene3D" id="3.40.50.2000">
    <property type="entry name" value="Glycogen Phosphorylase B"/>
    <property type="match status" value="1"/>
</dbReference>
<gene>
    <name evidence="2" type="ORF">S01H4_46698</name>
</gene>
<accession>X1BDL8</accession>
<dbReference type="SUPFAM" id="SSF53756">
    <property type="entry name" value="UDP-Glycosyltransferase/glycogen phosphorylase"/>
    <property type="match status" value="1"/>
</dbReference>
<name>X1BDL8_9ZZZZ</name>
<dbReference type="Pfam" id="PF13439">
    <property type="entry name" value="Glyco_transf_4"/>
    <property type="match status" value="1"/>
</dbReference>
<feature type="non-terminal residue" evidence="2">
    <location>
        <position position="105"/>
    </location>
</feature>
<dbReference type="EMBL" id="BART01026126">
    <property type="protein sequence ID" value="GAG93110.1"/>
    <property type="molecule type" value="Genomic_DNA"/>
</dbReference>
<feature type="domain" description="Glycosyltransferase subfamily 4-like N-terminal" evidence="1">
    <location>
        <begin position="12"/>
        <end position="97"/>
    </location>
</feature>
<comment type="caution">
    <text evidence="2">The sequence shown here is derived from an EMBL/GenBank/DDBJ whole genome shotgun (WGS) entry which is preliminary data.</text>
</comment>
<evidence type="ECO:0000313" key="2">
    <source>
        <dbReference type="EMBL" id="GAG93110.1"/>
    </source>
</evidence>
<dbReference type="AlphaFoldDB" id="X1BDL8"/>
<reference evidence="2" key="1">
    <citation type="journal article" date="2014" name="Front. Microbiol.">
        <title>High frequency of phylogenetically diverse reductive dehalogenase-homologous genes in deep subseafloor sedimentary metagenomes.</title>
        <authorList>
            <person name="Kawai M."/>
            <person name="Futagami T."/>
            <person name="Toyoda A."/>
            <person name="Takaki Y."/>
            <person name="Nishi S."/>
            <person name="Hori S."/>
            <person name="Arai W."/>
            <person name="Tsubouchi T."/>
            <person name="Morono Y."/>
            <person name="Uchiyama I."/>
            <person name="Ito T."/>
            <person name="Fujiyama A."/>
            <person name="Inagaki F."/>
            <person name="Takami H."/>
        </authorList>
    </citation>
    <scope>NUCLEOTIDE SEQUENCE</scope>
    <source>
        <strain evidence="2">Expedition CK06-06</strain>
    </source>
</reference>